<dbReference type="KEGG" id="bsed:DN745_05370"/>
<name>A0A2Z4FIR3_9DELT</name>
<proteinExistence type="predicted"/>
<accession>A0A2Z4FIR3</accession>
<gene>
    <name evidence="1" type="ORF">DN745_05370</name>
</gene>
<dbReference type="EMBL" id="CP030032">
    <property type="protein sequence ID" value="AWV88799.1"/>
    <property type="molecule type" value="Genomic_DNA"/>
</dbReference>
<organism evidence="1 2">
    <name type="scientific">Bradymonas sediminis</name>
    <dbReference type="NCBI Taxonomy" id="1548548"/>
    <lineage>
        <taxon>Bacteria</taxon>
        <taxon>Deltaproteobacteria</taxon>
        <taxon>Bradymonadales</taxon>
        <taxon>Bradymonadaceae</taxon>
        <taxon>Bradymonas</taxon>
    </lineage>
</organism>
<dbReference type="SUPFAM" id="SSF48371">
    <property type="entry name" value="ARM repeat"/>
    <property type="match status" value="1"/>
</dbReference>
<dbReference type="OrthoDB" id="5526145at2"/>
<evidence type="ECO:0000313" key="2">
    <source>
        <dbReference type="Proteomes" id="UP000249799"/>
    </source>
</evidence>
<protein>
    <submittedName>
        <fullName evidence="1">Uncharacterized protein</fullName>
    </submittedName>
</protein>
<dbReference type="InterPro" id="IPR016024">
    <property type="entry name" value="ARM-type_fold"/>
</dbReference>
<dbReference type="InterPro" id="IPR011989">
    <property type="entry name" value="ARM-like"/>
</dbReference>
<evidence type="ECO:0000313" key="1">
    <source>
        <dbReference type="EMBL" id="AWV88799.1"/>
    </source>
</evidence>
<reference evidence="1 2" key="1">
    <citation type="submission" date="2018-06" db="EMBL/GenBank/DDBJ databases">
        <title>Lujinxingia sediminis gen. nov. sp. nov., a new facultative anaerobic member of the class Deltaproteobacteria, and proposal of Lujinxingaceae fam. nov.</title>
        <authorList>
            <person name="Guo L.-Y."/>
            <person name="Li C.-M."/>
            <person name="Wang S."/>
            <person name="Du Z.-J."/>
        </authorList>
    </citation>
    <scope>NUCLEOTIDE SEQUENCE [LARGE SCALE GENOMIC DNA]</scope>
    <source>
        <strain evidence="1 2">FA350</strain>
    </source>
</reference>
<sequence>MSYRYLADIHNPQTRIAEFEFRLREGTPLECRRVVLEAMADVYPPLRHQAGLQAAEMRDEALNRVLRALAVGDAEAAVEAVVAMGLDANCTPAPVAAVRQVACMGLEGAPDAQSIAALMQAGSDEDPDVRYRALIVLYELGATGEAFADLVAQRLMDPDPEVVVVAAQIVSHSGWAELTGLLVAQWRKLHGSNKFQLALCLSELVAESQVSLERDVLDAIVDQLLAALKDEITTSSAIHALQKLRVTRARAPLEKIVSGWFTHPIMKVEAAAALYMLGSPAGEKYLKKALGSSRKDARGYALRTVGRLRIEEFFSQLQFVARSPEYHADTAVLALADYGGEDARAVLAEVALNHAQHEVRSLAAKMLDEWNT</sequence>
<dbReference type="RefSeq" id="WP_111332809.1">
    <property type="nucleotide sequence ID" value="NZ_CP030032.1"/>
</dbReference>
<keyword evidence="2" id="KW-1185">Reference proteome</keyword>
<dbReference type="Pfam" id="PF13646">
    <property type="entry name" value="HEAT_2"/>
    <property type="match status" value="1"/>
</dbReference>
<dbReference type="AlphaFoldDB" id="A0A2Z4FIR3"/>
<dbReference type="Gene3D" id="1.25.10.10">
    <property type="entry name" value="Leucine-rich Repeat Variant"/>
    <property type="match status" value="2"/>
</dbReference>
<dbReference type="Proteomes" id="UP000249799">
    <property type="component" value="Chromosome"/>
</dbReference>